<evidence type="ECO:0000313" key="1">
    <source>
        <dbReference type="EMBL" id="CAD7236092.1"/>
    </source>
</evidence>
<dbReference type="EMBL" id="OB676479">
    <property type="protein sequence ID" value="CAD7236092.1"/>
    <property type="molecule type" value="Genomic_DNA"/>
</dbReference>
<sequence>MDNDGGVPRNSVNDFYHREIGETSNDGNRISALRCLHLPPVLLFRWACLPDRPPVRIPSDHLGRLPSGLRLHSRGVPHQSESHRRGNLLWGRQTRGHDHSNHCPGDVEAVDPSGDGYLRCSSHPGGPRLCVPSHRDQGPRNGRCPMNLLHVFRNGR</sequence>
<protein>
    <submittedName>
        <fullName evidence="1">Uncharacterized protein</fullName>
    </submittedName>
</protein>
<reference evidence="1" key="1">
    <citation type="submission" date="2020-11" db="EMBL/GenBank/DDBJ databases">
        <authorList>
            <person name="Tran Van P."/>
        </authorList>
    </citation>
    <scope>NUCLEOTIDE SEQUENCE</scope>
</reference>
<gene>
    <name evidence="1" type="ORF">CTOB1V02_LOCUS13907</name>
</gene>
<proteinExistence type="predicted"/>
<dbReference type="AlphaFoldDB" id="A0A7R8ZXY9"/>
<name>A0A7R8ZXY9_9CRUS</name>
<accession>A0A7R8ZXY9</accession>
<organism evidence="1">
    <name type="scientific">Cyprideis torosa</name>
    <dbReference type="NCBI Taxonomy" id="163714"/>
    <lineage>
        <taxon>Eukaryota</taxon>
        <taxon>Metazoa</taxon>
        <taxon>Ecdysozoa</taxon>
        <taxon>Arthropoda</taxon>
        <taxon>Crustacea</taxon>
        <taxon>Oligostraca</taxon>
        <taxon>Ostracoda</taxon>
        <taxon>Podocopa</taxon>
        <taxon>Podocopida</taxon>
        <taxon>Cytherocopina</taxon>
        <taxon>Cytheroidea</taxon>
        <taxon>Cytherideidae</taxon>
        <taxon>Cyprideis</taxon>
    </lineage>
</organism>